<sequence length="201" mass="22407">MILDRSVVHSFQGTHVITAICIAFLVIPSVAFDDAPTLDPKIATRSPHETANSDSCVGQCAFVFVDEMTAQMGDGRSTANLLNLNYNDFLAAFSNASFFEKFASNLYHTFNYCYTKCPQGYMQELLQRSSEIVDHFCVYNYKAIMEKFGCLSGLDRNVSKQCLKSCTSHHDAVTSLMQNFKQLALNGDSTQAEHYLAESCE</sequence>
<keyword evidence="1" id="KW-1133">Transmembrane helix</keyword>
<protein>
    <submittedName>
        <fullName evidence="3">Uncharacterized protein</fullName>
    </submittedName>
</protein>
<evidence type="ECO:0000313" key="2">
    <source>
        <dbReference type="Proteomes" id="UP000887574"/>
    </source>
</evidence>
<feature type="transmembrane region" description="Helical" evidence="1">
    <location>
        <begin position="12"/>
        <end position="32"/>
    </location>
</feature>
<dbReference type="WBParaSite" id="jg18265">
    <property type="protein sequence ID" value="jg18265"/>
    <property type="gene ID" value="jg18265"/>
</dbReference>
<accession>A0A915DBZ3</accession>
<dbReference type="Proteomes" id="UP000887574">
    <property type="component" value="Unplaced"/>
</dbReference>
<organism evidence="2 3">
    <name type="scientific">Ditylenchus dipsaci</name>
    <dbReference type="NCBI Taxonomy" id="166011"/>
    <lineage>
        <taxon>Eukaryota</taxon>
        <taxon>Metazoa</taxon>
        <taxon>Ecdysozoa</taxon>
        <taxon>Nematoda</taxon>
        <taxon>Chromadorea</taxon>
        <taxon>Rhabditida</taxon>
        <taxon>Tylenchina</taxon>
        <taxon>Tylenchomorpha</taxon>
        <taxon>Sphaerularioidea</taxon>
        <taxon>Anguinidae</taxon>
        <taxon>Anguininae</taxon>
        <taxon>Ditylenchus</taxon>
    </lineage>
</organism>
<proteinExistence type="predicted"/>
<keyword evidence="1" id="KW-0472">Membrane</keyword>
<evidence type="ECO:0000256" key="1">
    <source>
        <dbReference type="SAM" id="Phobius"/>
    </source>
</evidence>
<keyword evidence="1" id="KW-0812">Transmembrane</keyword>
<dbReference type="PANTHER" id="PTHR36944">
    <property type="entry name" value="PROTEIN CBG02791-RELATED"/>
    <property type="match status" value="1"/>
</dbReference>
<dbReference type="PANTHER" id="PTHR36944:SF1">
    <property type="entry name" value="CPG4 DOMAIN-CONTAINING PROTEIN"/>
    <property type="match status" value="1"/>
</dbReference>
<dbReference type="AlphaFoldDB" id="A0A915DBZ3"/>
<name>A0A915DBZ3_9BILA</name>
<evidence type="ECO:0000313" key="3">
    <source>
        <dbReference type="WBParaSite" id="jg18265"/>
    </source>
</evidence>
<keyword evidence="2" id="KW-1185">Reference proteome</keyword>
<reference evidence="3" key="1">
    <citation type="submission" date="2022-11" db="UniProtKB">
        <authorList>
            <consortium name="WormBaseParasite"/>
        </authorList>
    </citation>
    <scope>IDENTIFICATION</scope>
</reference>